<dbReference type="RefSeq" id="WP_226099911.1">
    <property type="nucleotide sequence ID" value="NZ_CP162411.1"/>
</dbReference>
<dbReference type="InterPro" id="IPR009956">
    <property type="entry name" value="Post-segregation_anti-tox_CcdA"/>
</dbReference>
<reference evidence="2" key="1">
    <citation type="submission" date="2024-07" db="EMBL/GenBank/DDBJ databases">
        <authorList>
            <person name="Pedron J."/>
        </authorList>
    </citation>
    <scope>NUCLEOTIDE SEQUENCE</scope>
    <source>
        <strain evidence="2">A642-S2-A17</strain>
    </source>
</reference>
<proteinExistence type="predicted"/>
<sequence length="72" mass="8298">MKRRINVTVDKNVYPLQSTTDTPLSGQANAVPDRQARCTKVEEWKQENREGMDEIAQFIAQNGSFADENRNW</sequence>
<dbReference type="Pfam" id="PF07362">
    <property type="entry name" value="CcdA"/>
    <property type="match status" value="1"/>
</dbReference>
<dbReference type="EMBL" id="CP162411">
    <property type="protein sequence ID" value="XDL15179.1"/>
    <property type="molecule type" value="Genomic_DNA"/>
</dbReference>
<accession>A0AB39IHA6</accession>
<protein>
    <submittedName>
        <fullName evidence="2">Type II toxin-antitoxin system CcdA family antitoxin</fullName>
    </submittedName>
</protein>
<evidence type="ECO:0000256" key="1">
    <source>
        <dbReference type="ARBA" id="ARBA00022649"/>
    </source>
</evidence>
<dbReference type="AlphaFoldDB" id="A0AB39IHA6"/>
<evidence type="ECO:0000313" key="2">
    <source>
        <dbReference type="EMBL" id="XDL15179.1"/>
    </source>
</evidence>
<keyword evidence="1" id="KW-1277">Toxin-antitoxin system</keyword>
<name>A0AB39IHA6_9GAMM</name>
<organism evidence="2">
    <name type="scientific">Dickeya oryzae</name>
    <dbReference type="NCBI Taxonomy" id="1240404"/>
    <lineage>
        <taxon>Bacteria</taxon>
        <taxon>Pseudomonadati</taxon>
        <taxon>Pseudomonadota</taxon>
        <taxon>Gammaproteobacteria</taxon>
        <taxon>Enterobacterales</taxon>
        <taxon>Pectobacteriaceae</taxon>
        <taxon>Dickeya</taxon>
    </lineage>
</organism>
<gene>
    <name evidence="2" type="ORF">LF923_0002600</name>
</gene>